<dbReference type="RefSeq" id="WP_255187863.1">
    <property type="nucleotide sequence ID" value="NZ_CP113517.1"/>
</dbReference>
<keyword evidence="2" id="KW-1185">Reference proteome</keyword>
<dbReference type="Proteomes" id="UP001162780">
    <property type="component" value="Chromosome"/>
</dbReference>
<proteinExistence type="predicted"/>
<organism evidence="1 2">
    <name type="scientific">Methylomonas rapida</name>
    <dbReference type="NCBI Taxonomy" id="2963939"/>
    <lineage>
        <taxon>Bacteria</taxon>
        <taxon>Pseudomonadati</taxon>
        <taxon>Pseudomonadota</taxon>
        <taxon>Gammaproteobacteria</taxon>
        <taxon>Methylococcales</taxon>
        <taxon>Methylococcaceae</taxon>
        <taxon>Methylomonas</taxon>
    </lineage>
</organism>
<evidence type="ECO:0000313" key="2">
    <source>
        <dbReference type="Proteomes" id="UP001162780"/>
    </source>
</evidence>
<dbReference type="EMBL" id="CP113517">
    <property type="protein sequence ID" value="WAR46955.1"/>
    <property type="molecule type" value="Genomic_DNA"/>
</dbReference>
<sequence>MQQDNNKSGLVAHLLDTGSSRHPLLPRVCNACYDLLTEAIANAGIHNQVAVHCPHTMVLVEVELLDGMPLGVIATGPITQDEAHAKINAE</sequence>
<reference evidence="1" key="1">
    <citation type="submission" date="2022-11" db="EMBL/GenBank/DDBJ databases">
        <title>Methylomonas rapida sp. nov., Carotenoid-Producing Obligate Methanotrophs with High Growth Characteristics and Biotechnological Potential.</title>
        <authorList>
            <person name="Tikhonova E.N."/>
            <person name="Suleimanov R.Z."/>
            <person name="Miroshnikov K."/>
            <person name="Oshkin I.Y."/>
            <person name="Belova S.E."/>
            <person name="Danilova O.V."/>
            <person name="Ashikhmin A."/>
            <person name="Konopkin A."/>
            <person name="But S.Y."/>
            <person name="Khmelenina V.N."/>
            <person name="Kuznetsov N."/>
            <person name="Pimenov N.V."/>
            <person name="Dedysh S.N."/>
        </authorList>
    </citation>
    <scope>NUCLEOTIDE SEQUENCE</scope>
    <source>
        <strain evidence="1">MP1</strain>
    </source>
</reference>
<name>A0ABY7GR38_9GAMM</name>
<evidence type="ECO:0000313" key="1">
    <source>
        <dbReference type="EMBL" id="WAR46955.1"/>
    </source>
</evidence>
<accession>A0ABY7GR38</accession>
<protein>
    <submittedName>
        <fullName evidence="1">Uncharacterized protein</fullName>
    </submittedName>
</protein>
<gene>
    <name evidence="1" type="ORF">NM686_010710</name>
</gene>